<sequence length="192" mass="21797">MEPKVTVRDSVADYYHHDAMHFIQRYESLRPEDFNKAGRVKNFVDVIMAAECALKAHIFRGPSVAGPLELYREVRGLGHAIAGLANRADFLEDRRAYEAIKARLSGLSVFLRYSLDMWELYFPLVEQEGRGGPEQYDATVGSSRWRAEAVDEVKVLIRALDRGARVVEMDIGEILEHGAEMAEFVRQARVGR</sequence>
<proteinExistence type="predicted"/>
<dbReference type="EMBL" id="JASGBI010000001">
    <property type="protein sequence ID" value="MDI9239453.1"/>
    <property type="molecule type" value="Genomic_DNA"/>
</dbReference>
<protein>
    <submittedName>
        <fullName evidence="1">Uncharacterized protein</fullName>
    </submittedName>
</protein>
<name>A0ABT6XHA1_9GAMM</name>
<evidence type="ECO:0000313" key="1">
    <source>
        <dbReference type="EMBL" id="MDI9239453.1"/>
    </source>
</evidence>
<reference evidence="1 2" key="1">
    <citation type="submission" date="2023-05" db="EMBL/GenBank/DDBJ databases">
        <title>Lysobacter sp. strain LF1 Genome sequencing and assembly.</title>
        <authorList>
            <person name="Jung Y."/>
        </authorList>
    </citation>
    <scope>NUCLEOTIDE SEQUENCE [LARGE SCALE GENOMIC DNA]</scope>
    <source>
        <strain evidence="1 2">LF1</strain>
    </source>
</reference>
<dbReference type="RefSeq" id="WP_283212838.1">
    <property type="nucleotide sequence ID" value="NZ_JASGBI010000001.1"/>
</dbReference>
<evidence type="ECO:0000313" key="2">
    <source>
        <dbReference type="Proteomes" id="UP001321580"/>
    </source>
</evidence>
<gene>
    <name evidence="1" type="ORF">QLQ15_11115</name>
</gene>
<dbReference type="Proteomes" id="UP001321580">
    <property type="component" value="Unassembled WGS sequence"/>
</dbReference>
<comment type="caution">
    <text evidence="1">The sequence shown here is derived from an EMBL/GenBank/DDBJ whole genome shotgun (WGS) entry which is preliminary data.</text>
</comment>
<accession>A0ABT6XHA1</accession>
<keyword evidence="2" id="KW-1185">Reference proteome</keyword>
<organism evidence="1 2">
    <name type="scientific">Lysobacter stagni</name>
    <dbReference type="NCBI Taxonomy" id="3045172"/>
    <lineage>
        <taxon>Bacteria</taxon>
        <taxon>Pseudomonadati</taxon>
        <taxon>Pseudomonadota</taxon>
        <taxon>Gammaproteobacteria</taxon>
        <taxon>Lysobacterales</taxon>
        <taxon>Lysobacteraceae</taxon>
        <taxon>Lysobacter</taxon>
    </lineage>
</organism>